<dbReference type="EMBL" id="CAMPGE010015453">
    <property type="protein sequence ID" value="CAI2374075.1"/>
    <property type="molecule type" value="Genomic_DNA"/>
</dbReference>
<gene>
    <name evidence="2" type="ORF">ECRASSUSDP1_LOCUS15426</name>
</gene>
<comment type="caution">
    <text evidence="2">The sequence shown here is derived from an EMBL/GenBank/DDBJ whole genome shotgun (WGS) entry which is preliminary data.</text>
</comment>
<evidence type="ECO:0000313" key="3">
    <source>
        <dbReference type="Proteomes" id="UP001295684"/>
    </source>
</evidence>
<reference evidence="2" key="1">
    <citation type="submission" date="2023-07" db="EMBL/GenBank/DDBJ databases">
        <authorList>
            <consortium name="AG Swart"/>
            <person name="Singh M."/>
            <person name="Singh A."/>
            <person name="Seah K."/>
            <person name="Emmerich C."/>
        </authorList>
    </citation>
    <scope>NUCLEOTIDE SEQUENCE</scope>
    <source>
        <strain evidence="2">DP1</strain>
    </source>
</reference>
<feature type="transmembrane region" description="Helical" evidence="1">
    <location>
        <begin position="39"/>
        <end position="59"/>
    </location>
</feature>
<dbReference type="SUPFAM" id="SSF51735">
    <property type="entry name" value="NAD(P)-binding Rossmann-fold domains"/>
    <property type="match status" value="1"/>
</dbReference>
<dbReference type="AlphaFoldDB" id="A0AAD2CXY3"/>
<dbReference type="Proteomes" id="UP001295684">
    <property type="component" value="Unassembled WGS sequence"/>
</dbReference>
<keyword evidence="1" id="KW-0812">Transmembrane</keyword>
<organism evidence="2 3">
    <name type="scientific">Euplotes crassus</name>
    <dbReference type="NCBI Taxonomy" id="5936"/>
    <lineage>
        <taxon>Eukaryota</taxon>
        <taxon>Sar</taxon>
        <taxon>Alveolata</taxon>
        <taxon>Ciliophora</taxon>
        <taxon>Intramacronucleata</taxon>
        <taxon>Spirotrichea</taxon>
        <taxon>Hypotrichia</taxon>
        <taxon>Euplotida</taxon>
        <taxon>Euplotidae</taxon>
        <taxon>Moneuplotes</taxon>
    </lineage>
</organism>
<protein>
    <submittedName>
        <fullName evidence="2">Uncharacterized protein</fullName>
    </submittedName>
</protein>
<evidence type="ECO:0000256" key="1">
    <source>
        <dbReference type="SAM" id="Phobius"/>
    </source>
</evidence>
<dbReference type="InterPro" id="IPR036291">
    <property type="entry name" value="NAD(P)-bd_dom_sf"/>
</dbReference>
<proteinExistence type="predicted"/>
<keyword evidence="1" id="KW-1133">Transmembrane helix</keyword>
<accession>A0AAD2CXY3</accession>
<dbReference type="Gene3D" id="3.40.50.720">
    <property type="entry name" value="NAD(P)-binding Rossmann-like Domain"/>
    <property type="match status" value="1"/>
</dbReference>
<keyword evidence="1" id="KW-0472">Membrane</keyword>
<sequence length="315" mass="35483">MEQYTLLNTLKFTYPSNLSVGLSVLYNDTDTELAKMPGWGSAAIFGVGCLAASAAALYITKRAFFSMYRLYKTIGNAKERLAITPNPRKKNQKVYVVVYGARNHGSRAFCTYLAEHGYSLIIIDNDQAALNSAEKHVLKDFADVSIMKVKMEDFDEGEILRIVKQLNKFGEIIRGLVITKNVMLNEQNSKKFEGLNYDEIHTIIHDNSEMMVGLTNVLIKPIKKAGNGFIINLRNIKYEDEGDAIYWDLLHHSTTNFSLTFMDAIRKAETDKEKGSKVSLISVKVNYESIKTDAQKDKLCSKTFSHLGVTDTITY</sequence>
<keyword evidence="3" id="KW-1185">Reference proteome</keyword>
<name>A0AAD2CXY3_EUPCR</name>
<evidence type="ECO:0000313" key="2">
    <source>
        <dbReference type="EMBL" id="CAI2374075.1"/>
    </source>
</evidence>